<evidence type="ECO:0000256" key="1">
    <source>
        <dbReference type="SAM" id="MobiDB-lite"/>
    </source>
</evidence>
<comment type="caution">
    <text evidence="2">The sequence shown here is derived from an EMBL/GenBank/DDBJ whole genome shotgun (WGS) entry which is preliminary data.</text>
</comment>
<accession>A0ABR4QP83</accession>
<protein>
    <submittedName>
        <fullName evidence="2">Uncharacterized protein</fullName>
    </submittedName>
</protein>
<sequence>MTSASTRTGPSSQTPLIETNRAPVQNLPVGKANESIVDPEVTTSKEEGVSSSPTKRPKKAPAIANQRSASVTSEDTTKRRPRKPPKTVKTNGIIVDPEGTTSKEEGVSSSPTKRPKKAPAIANQRSASVTSEDTTKRRPRKPPKTVKTNGIIVDPEGITSKEEGVSSNPTKRPKKAPSTANQRPSTMASEDVTKRRSKRASKNVEANEVDLGNSIISPPAKTTSGSTFKALATGTIFASMILMAS</sequence>
<evidence type="ECO:0000313" key="2">
    <source>
        <dbReference type="EMBL" id="KAL5111618.1"/>
    </source>
</evidence>
<feature type="compositionally biased region" description="Polar residues" evidence="1">
    <location>
        <begin position="178"/>
        <end position="188"/>
    </location>
</feature>
<feature type="compositionally biased region" description="Polar residues" evidence="1">
    <location>
        <begin position="65"/>
        <end position="74"/>
    </location>
</feature>
<reference evidence="2 3" key="1">
    <citation type="journal article" date="2022" name="Front. Cell. Infect. Microbiol.">
        <title>The Genomes of Two Strains of Taenia crassiceps the Animal Model for the Study of Human Cysticercosis.</title>
        <authorList>
            <person name="Bobes R.J."/>
            <person name="Estrada K."/>
            <person name="Rios-Valencia D.G."/>
            <person name="Calderon-Gallegos A."/>
            <person name="de la Torre P."/>
            <person name="Carrero J.C."/>
            <person name="Sanchez-Flores A."/>
            <person name="Laclette J.P."/>
        </authorList>
    </citation>
    <scope>NUCLEOTIDE SEQUENCE [LARGE SCALE GENOMIC DNA]</scope>
    <source>
        <strain evidence="2">WFUcys</strain>
    </source>
</reference>
<evidence type="ECO:0000313" key="3">
    <source>
        <dbReference type="Proteomes" id="UP001651158"/>
    </source>
</evidence>
<proteinExistence type="predicted"/>
<feature type="compositionally biased region" description="Polar residues" evidence="1">
    <location>
        <begin position="1"/>
        <end position="17"/>
    </location>
</feature>
<keyword evidence="3" id="KW-1185">Reference proteome</keyword>
<dbReference type="Proteomes" id="UP001651158">
    <property type="component" value="Unassembled WGS sequence"/>
</dbReference>
<organism evidence="2 3">
    <name type="scientific">Taenia crassiceps</name>
    <dbReference type="NCBI Taxonomy" id="6207"/>
    <lineage>
        <taxon>Eukaryota</taxon>
        <taxon>Metazoa</taxon>
        <taxon>Spiralia</taxon>
        <taxon>Lophotrochozoa</taxon>
        <taxon>Platyhelminthes</taxon>
        <taxon>Cestoda</taxon>
        <taxon>Eucestoda</taxon>
        <taxon>Cyclophyllidea</taxon>
        <taxon>Taeniidae</taxon>
        <taxon>Taenia</taxon>
    </lineage>
</organism>
<name>A0ABR4QP83_9CEST</name>
<dbReference type="EMBL" id="JAKROA010000001">
    <property type="protein sequence ID" value="KAL5111618.1"/>
    <property type="molecule type" value="Genomic_DNA"/>
</dbReference>
<feature type="compositionally biased region" description="Polar residues" evidence="1">
    <location>
        <begin position="123"/>
        <end position="132"/>
    </location>
</feature>
<feature type="region of interest" description="Disordered" evidence="1">
    <location>
        <begin position="1"/>
        <end position="206"/>
    </location>
</feature>
<gene>
    <name evidence="2" type="ORF">TcWFU_002659</name>
</gene>